<keyword evidence="1" id="KW-0805">Transcription regulation</keyword>
<dbReference type="RefSeq" id="WP_189645835.1">
    <property type="nucleotide sequence ID" value="NZ_BMRC01000001.1"/>
</dbReference>
<dbReference type="Proteomes" id="UP001589647">
    <property type="component" value="Unassembled WGS sequence"/>
</dbReference>
<keyword evidence="7" id="KW-1185">Reference proteome</keyword>
<reference evidence="6 7" key="1">
    <citation type="submission" date="2024-09" db="EMBL/GenBank/DDBJ databases">
        <authorList>
            <person name="Sun Q."/>
            <person name="Mori K."/>
        </authorList>
    </citation>
    <scope>NUCLEOTIDE SEQUENCE [LARGE SCALE GENOMIC DNA]</scope>
    <source>
        <strain evidence="6 7">CCM 3426</strain>
    </source>
</reference>
<keyword evidence="3" id="KW-0804">Transcription</keyword>
<dbReference type="PROSITE" id="PS50977">
    <property type="entry name" value="HTH_TETR_2"/>
    <property type="match status" value="1"/>
</dbReference>
<dbReference type="EMBL" id="JBHMEI010000001">
    <property type="protein sequence ID" value="MFB9200258.1"/>
    <property type="molecule type" value="Genomic_DNA"/>
</dbReference>
<feature type="DNA-binding region" description="H-T-H motif" evidence="4">
    <location>
        <begin position="39"/>
        <end position="58"/>
    </location>
</feature>
<dbReference type="SUPFAM" id="SSF46689">
    <property type="entry name" value="Homeodomain-like"/>
    <property type="match status" value="1"/>
</dbReference>
<evidence type="ECO:0000259" key="5">
    <source>
        <dbReference type="PROSITE" id="PS50977"/>
    </source>
</evidence>
<dbReference type="InterPro" id="IPR036271">
    <property type="entry name" value="Tet_transcr_reg_TetR-rel_C_sf"/>
</dbReference>
<feature type="domain" description="HTH tetR-type" evidence="5">
    <location>
        <begin position="18"/>
        <end position="76"/>
    </location>
</feature>
<protein>
    <submittedName>
        <fullName evidence="6">TetR/AcrR family transcriptional regulator</fullName>
    </submittedName>
</protein>
<evidence type="ECO:0000256" key="1">
    <source>
        <dbReference type="ARBA" id="ARBA00023015"/>
    </source>
</evidence>
<evidence type="ECO:0000313" key="7">
    <source>
        <dbReference type="Proteomes" id="UP001589647"/>
    </source>
</evidence>
<dbReference type="InterPro" id="IPR050109">
    <property type="entry name" value="HTH-type_TetR-like_transc_reg"/>
</dbReference>
<keyword evidence="2 4" id="KW-0238">DNA-binding</keyword>
<dbReference type="InterPro" id="IPR009057">
    <property type="entry name" value="Homeodomain-like_sf"/>
</dbReference>
<evidence type="ECO:0000256" key="2">
    <source>
        <dbReference type="ARBA" id="ARBA00023125"/>
    </source>
</evidence>
<comment type="caution">
    <text evidence="6">The sequence shown here is derived from an EMBL/GenBank/DDBJ whole genome shotgun (WGS) entry which is preliminary data.</text>
</comment>
<accession>A0ABV5I6V3</accession>
<organism evidence="6 7">
    <name type="scientific">Nonomuraea spiralis</name>
    <dbReference type="NCBI Taxonomy" id="46182"/>
    <lineage>
        <taxon>Bacteria</taxon>
        <taxon>Bacillati</taxon>
        <taxon>Actinomycetota</taxon>
        <taxon>Actinomycetes</taxon>
        <taxon>Streptosporangiales</taxon>
        <taxon>Streptosporangiaceae</taxon>
        <taxon>Nonomuraea</taxon>
    </lineage>
</organism>
<dbReference type="Pfam" id="PF00440">
    <property type="entry name" value="TetR_N"/>
    <property type="match status" value="1"/>
</dbReference>
<dbReference type="InterPro" id="IPR001647">
    <property type="entry name" value="HTH_TetR"/>
</dbReference>
<dbReference type="PANTHER" id="PTHR30055:SF234">
    <property type="entry name" value="HTH-TYPE TRANSCRIPTIONAL REGULATOR BETI"/>
    <property type="match status" value="1"/>
</dbReference>
<evidence type="ECO:0000256" key="4">
    <source>
        <dbReference type="PROSITE-ProRule" id="PRU00335"/>
    </source>
</evidence>
<gene>
    <name evidence="6" type="ORF">ACFFV7_03555</name>
</gene>
<evidence type="ECO:0000256" key="3">
    <source>
        <dbReference type="ARBA" id="ARBA00023163"/>
    </source>
</evidence>
<dbReference type="PANTHER" id="PTHR30055">
    <property type="entry name" value="HTH-TYPE TRANSCRIPTIONAL REGULATOR RUTR"/>
    <property type="match status" value="1"/>
</dbReference>
<evidence type="ECO:0000313" key="6">
    <source>
        <dbReference type="EMBL" id="MFB9200258.1"/>
    </source>
</evidence>
<proteinExistence type="predicted"/>
<sequence length="204" mass="21829">MVDAHTATRPRRRRSDARRSIDAILDAARVVLGERPDASMEEIATTANVTRQTVYAHFPSRDALMAALIEVAAAEYAALLDAAALDTAPPPDALAGFLDAGWRFLRRHPLLLDLTVGRVHRPEGDDPHDVVPPRLERLIRRGQHTGDFDPVPPAAWLAAAVIGLQHAAAEEISEGRLAPPEAAALCLRSALRLCGSGDRPAAGG</sequence>
<dbReference type="Gene3D" id="1.10.357.10">
    <property type="entry name" value="Tetracycline Repressor, domain 2"/>
    <property type="match status" value="1"/>
</dbReference>
<dbReference type="SUPFAM" id="SSF48498">
    <property type="entry name" value="Tetracyclin repressor-like, C-terminal domain"/>
    <property type="match status" value="1"/>
</dbReference>
<name>A0ABV5I6V3_9ACTN</name>